<dbReference type="Pfam" id="PF19353">
    <property type="entry name" value="DUF5930"/>
    <property type="match status" value="1"/>
</dbReference>
<evidence type="ECO:0000256" key="3">
    <source>
        <dbReference type="SAM" id="Phobius"/>
    </source>
</evidence>
<evidence type="ECO:0000259" key="5">
    <source>
        <dbReference type="Pfam" id="PF19353"/>
    </source>
</evidence>
<sequence length="441" mass="48324">MPHRITNRLNAALERWLPEQRLFLKSTDSTRFVRLKPLTQTMALASFALMFGWSILAAAILLSDGLASGSAVDQARRAQIAFELRLDSLSRERDARAAEALAAQKRFALGLEQVSQMQSALLDSEERRRELETGIDVIQTTLRRTMTERDEARSKTATLLAEVQGQTGAARSGADQAEDVVATLDIMTEALGQTAAERDRMARAADEARAEAETIALEKRLMEQRNDQIFTTLEDAVTVSMEPLDKMFKAAGLDSDSVLNQVRRGYSGQGGPLSPIVFSSKGNPAISADEARAEQIMGALDRMNMYRIATEKLPFDMPVKASHRFTSPFGYRWGRLHAGIDLAAPVGTPIYAAADGVVTKAGWESGYGYVIKLRHEFGTSTVYGHLSKMRVSEGQKVSRGDRIGDMGNTGRSTGPHLHYEVRVGGAPVNPMTFIKAAKDVF</sequence>
<dbReference type="Pfam" id="PF01551">
    <property type="entry name" value="Peptidase_M23"/>
    <property type="match status" value="1"/>
</dbReference>
<dbReference type="RefSeq" id="WP_107324050.1">
    <property type="nucleotide sequence ID" value="NZ_NHSP01000084.1"/>
</dbReference>
<dbReference type="InterPro" id="IPR016047">
    <property type="entry name" value="M23ase_b-sheet_dom"/>
</dbReference>
<dbReference type="CDD" id="cd12797">
    <property type="entry name" value="M23_peptidase"/>
    <property type="match status" value="1"/>
</dbReference>
<dbReference type="Proteomes" id="UP000241899">
    <property type="component" value="Unassembled WGS sequence"/>
</dbReference>
<dbReference type="Gene3D" id="2.70.70.10">
    <property type="entry name" value="Glucose Permease (Domain IIA)"/>
    <property type="match status" value="1"/>
</dbReference>
<feature type="region of interest" description="Disordered" evidence="2">
    <location>
        <begin position="397"/>
        <end position="416"/>
    </location>
</feature>
<keyword evidence="3" id="KW-1133">Transmembrane helix</keyword>
<gene>
    <name evidence="6" type="ORF">C5F46_03885</name>
</gene>
<accession>A0A2T4JKT5</accession>
<keyword evidence="3" id="KW-0472">Membrane</keyword>
<reference evidence="6 7" key="1">
    <citation type="submission" date="2018-03" db="EMBL/GenBank/DDBJ databases">
        <title>Rhodobacter veldkampii.</title>
        <authorList>
            <person name="Meyer T.E."/>
            <person name="Miller S."/>
            <person name="Lodha T."/>
            <person name="Gandham S."/>
            <person name="Chintalapati S."/>
            <person name="Chintalapati V.R."/>
        </authorList>
    </citation>
    <scope>NUCLEOTIDE SEQUENCE [LARGE SCALE GENOMIC DNA]</scope>
    <source>
        <strain evidence="6 7">DSM 11550</strain>
    </source>
</reference>
<keyword evidence="3" id="KW-0812">Transmembrane</keyword>
<evidence type="ECO:0000313" key="7">
    <source>
        <dbReference type="Proteomes" id="UP000241899"/>
    </source>
</evidence>
<dbReference type="InterPro" id="IPR011055">
    <property type="entry name" value="Dup_hybrid_motif"/>
</dbReference>
<evidence type="ECO:0000313" key="6">
    <source>
        <dbReference type="EMBL" id="PTE18519.1"/>
    </source>
</evidence>
<dbReference type="SUPFAM" id="SSF51261">
    <property type="entry name" value="Duplicated hybrid motif"/>
    <property type="match status" value="1"/>
</dbReference>
<evidence type="ECO:0000256" key="2">
    <source>
        <dbReference type="SAM" id="MobiDB-lite"/>
    </source>
</evidence>
<dbReference type="PANTHER" id="PTHR21666:SF289">
    <property type="entry name" value="L-ALA--D-GLU ENDOPEPTIDASE"/>
    <property type="match status" value="1"/>
</dbReference>
<proteinExistence type="predicted"/>
<dbReference type="InterPro" id="IPR050570">
    <property type="entry name" value="Cell_wall_metabolism_enzyme"/>
</dbReference>
<dbReference type="AlphaFoldDB" id="A0A2T4JKT5"/>
<name>A0A2T4JKT5_9RHOB</name>
<dbReference type="FunFam" id="2.70.70.10:FF:000006">
    <property type="entry name" value="M23 family peptidase"/>
    <property type="match status" value="1"/>
</dbReference>
<evidence type="ECO:0000259" key="4">
    <source>
        <dbReference type="Pfam" id="PF01551"/>
    </source>
</evidence>
<feature type="transmembrane region" description="Helical" evidence="3">
    <location>
        <begin position="41"/>
        <end position="62"/>
    </location>
</feature>
<evidence type="ECO:0000256" key="1">
    <source>
        <dbReference type="ARBA" id="ARBA00022729"/>
    </source>
</evidence>
<keyword evidence="1" id="KW-0732">Signal</keyword>
<keyword evidence="7" id="KW-1185">Reference proteome</keyword>
<organism evidence="6 7">
    <name type="scientific">Phaeovulum veldkampii DSM 11550</name>
    <dbReference type="NCBI Taxonomy" id="1185920"/>
    <lineage>
        <taxon>Bacteria</taxon>
        <taxon>Pseudomonadati</taxon>
        <taxon>Pseudomonadota</taxon>
        <taxon>Alphaproteobacteria</taxon>
        <taxon>Rhodobacterales</taxon>
        <taxon>Paracoccaceae</taxon>
        <taxon>Phaeovulum</taxon>
    </lineage>
</organism>
<comment type="caution">
    <text evidence="6">The sequence shown here is derived from an EMBL/GenBank/DDBJ whole genome shotgun (WGS) entry which is preliminary data.</text>
</comment>
<dbReference type="EMBL" id="PZKF01000006">
    <property type="protein sequence ID" value="PTE18519.1"/>
    <property type="molecule type" value="Genomic_DNA"/>
</dbReference>
<feature type="domain" description="DUF5930" evidence="5">
    <location>
        <begin position="1"/>
        <end position="324"/>
    </location>
</feature>
<dbReference type="GO" id="GO:0004222">
    <property type="term" value="F:metalloendopeptidase activity"/>
    <property type="evidence" value="ECO:0007669"/>
    <property type="project" value="TreeGrafter"/>
</dbReference>
<dbReference type="OrthoDB" id="9805070at2"/>
<feature type="domain" description="M23ase beta-sheet core" evidence="4">
    <location>
        <begin position="336"/>
        <end position="430"/>
    </location>
</feature>
<protein>
    <submittedName>
        <fullName evidence="6">Peptidase M23</fullName>
    </submittedName>
</protein>
<dbReference type="PANTHER" id="PTHR21666">
    <property type="entry name" value="PEPTIDASE-RELATED"/>
    <property type="match status" value="1"/>
</dbReference>
<dbReference type="InterPro" id="IPR045974">
    <property type="entry name" value="DUF5930"/>
</dbReference>